<protein>
    <submittedName>
        <fullName evidence="1">DUF4381 domain-containing protein</fullName>
    </submittedName>
</protein>
<evidence type="ECO:0000313" key="1">
    <source>
        <dbReference type="EMBL" id="QZE13954.1"/>
    </source>
</evidence>
<dbReference type="EMBL" id="CP081303">
    <property type="protein sequence ID" value="QZE13954.1"/>
    <property type="molecule type" value="Genomic_DNA"/>
</dbReference>
<name>A0AC61NNK0_9BACT</name>
<accession>A0AC61NNK0</accession>
<evidence type="ECO:0000313" key="2">
    <source>
        <dbReference type="Proteomes" id="UP000826212"/>
    </source>
</evidence>
<reference evidence="1" key="1">
    <citation type="submission" date="2021-08" db="EMBL/GenBank/DDBJ databases">
        <title>Novel anaerobic bacterium isolated from sea squirt in East Sea, Republic of Korea.</title>
        <authorList>
            <person name="Nguyen T.H."/>
            <person name="Li Z."/>
            <person name="Lee Y.-J."/>
            <person name="Ko J."/>
            <person name="Kim S.-G."/>
        </authorList>
    </citation>
    <scope>NUCLEOTIDE SEQUENCE</scope>
    <source>
        <strain evidence="1">KCTC 25031</strain>
    </source>
</reference>
<gene>
    <name evidence="1" type="ORF">K4L44_15710</name>
</gene>
<keyword evidence="2" id="KW-1185">Reference proteome</keyword>
<organism evidence="1 2">
    <name type="scientific">Halosquirtibacter laminarini</name>
    <dbReference type="NCBI Taxonomy" id="3374600"/>
    <lineage>
        <taxon>Bacteria</taxon>
        <taxon>Pseudomonadati</taxon>
        <taxon>Bacteroidota</taxon>
        <taxon>Bacteroidia</taxon>
        <taxon>Marinilabiliales</taxon>
        <taxon>Prolixibacteraceae</taxon>
        <taxon>Halosquirtibacter</taxon>
    </lineage>
</organism>
<sequence>MDPQTYYYKLKGMTPISSPHDIPFTPETIGWKIVGFVLLLLSIYIIYIRVKNYKKKEYRRVAKHHIKNITKELEHKRVSQEIWSRSILNQLKIVLIQSFGRENVASLTGGMMVQFLNERGKNTINKELYLKLELVLYNPIENNKLNINEIKSITKQINKWIGGHHV</sequence>
<proteinExistence type="predicted"/>
<dbReference type="Proteomes" id="UP000826212">
    <property type="component" value="Chromosome"/>
</dbReference>